<dbReference type="SMART" id="SM00490">
    <property type="entry name" value="HELICc"/>
    <property type="match status" value="1"/>
</dbReference>
<feature type="domain" description="Helicase ATP-binding" evidence="11">
    <location>
        <begin position="54"/>
        <end position="230"/>
    </location>
</feature>
<gene>
    <name evidence="14" type="ORF">H8E23_14760</name>
</gene>
<dbReference type="GO" id="GO:0003723">
    <property type="term" value="F:RNA binding"/>
    <property type="evidence" value="ECO:0007669"/>
    <property type="project" value="UniProtKB-KW"/>
</dbReference>
<keyword evidence="6" id="KW-0694">RNA-binding</keyword>
<dbReference type="Gene3D" id="3.40.50.300">
    <property type="entry name" value="P-loop containing nucleotide triphosphate hydrolases"/>
    <property type="match status" value="2"/>
</dbReference>
<dbReference type="CDD" id="cd00268">
    <property type="entry name" value="DEADc"/>
    <property type="match status" value="1"/>
</dbReference>
<dbReference type="InterPro" id="IPR014001">
    <property type="entry name" value="Helicase_ATP-bd"/>
</dbReference>
<evidence type="ECO:0000256" key="7">
    <source>
        <dbReference type="ARBA" id="ARBA00038437"/>
    </source>
</evidence>
<dbReference type="InterPro" id="IPR050079">
    <property type="entry name" value="DEAD_box_RNA_helicase"/>
</dbReference>
<evidence type="ECO:0000259" key="12">
    <source>
        <dbReference type="PROSITE" id="PS51194"/>
    </source>
</evidence>
<dbReference type="AlphaFoldDB" id="A0A8J6NWB1"/>
<feature type="compositionally biased region" description="Low complexity" evidence="10">
    <location>
        <begin position="444"/>
        <end position="455"/>
    </location>
</feature>
<evidence type="ECO:0000256" key="9">
    <source>
        <dbReference type="RuleBase" id="RU000492"/>
    </source>
</evidence>
<feature type="region of interest" description="Disordered" evidence="10">
    <location>
        <begin position="411"/>
        <end position="499"/>
    </location>
</feature>
<organism evidence="14 15">
    <name type="scientific">Candidatus Desulfatibia profunda</name>
    <dbReference type="NCBI Taxonomy" id="2841695"/>
    <lineage>
        <taxon>Bacteria</taxon>
        <taxon>Pseudomonadati</taxon>
        <taxon>Thermodesulfobacteriota</taxon>
        <taxon>Desulfobacteria</taxon>
        <taxon>Desulfobacterales</taxon>
        <taxon>Desulfobacterales incertae sedis</taxon>
        <taxon>Candidatus Desulfatibia</taxon>
    </lineage>
</organism>
<sequence length="499" mass="56409">MMNETESPELTQRRDKPNFLTRTKFDEFNLPVEILNGLRDTGFTYCTPIQAQVLPVSLTGRDIAGQAQTGTGKTAAFLVTVFTRLLALPHQNAGLPSALIVAPTRELALQIYEEAASIGRHTGLTLANVLGGVDYRKQAEILRQGTDIVICTPGRIIDYFKQGIFKASGINIVVIDEADRLLDLGFSKDMRYILRKLPHYEKRQSMLFSATLSYRVLELTYEYMNLPEFISVTPEEITVEGIEQFLFHIDSENKLPLLLGLLEREDWNRILIFVNTKAGVIWLARKLKDNGWPAEGITGDLPQRKRFRLMELFKNGRIKILVATDVASRGIHVEDISHVINYDLPQDVENYIHRIGRTARAGKTGRALSLACEKYVFHLEPLEEMLGFKIPVIWPEDEWVAKDKSKLVPFARKGRGRKPFRKREPKREEKCSMSPKSSPKTEAGSFPGSLFGFGPELNAAAESDTHTIPGGPKKKKKRSRHKKKRPTPEKSDTAKIEEL</sequence>
<dbReference type="CDD" id="cd18787">
    <property type="entry name" value="SF2_C_DEAD"/>
    <property type="match status" value="1"/>
</dbReference>
<evidence type="ECO:0000256" key="1">
    <source>
        <dbReference type="ARBA" id="ARBA00022490"/>
    </source>
</evidence>
<dbReference type="GO" id="GO:0016787">
    <property type="term" value="F:hydrolase activity"/>
    <property type="evidence" value="ECO:0007669"/>
    <property type="project" value="UniProtKB-KW"/>
</dbReference>
<evidence type="ECO:0000256" key="2">
    <source>
        <dbReference type="ARBA" id="ARBA00022741"/>
    </source>
</evidence>
<dbReference type="GO" id="GO:0005829">
    <property type="term" value="C:cytosol"/>
    <property type="evidence" value="ECO:0007669"/>
    <property type="project" value="TreeGrafter"/>
</dbReference>
<dbReference type="SUPFAM" id="SSF52540">
    <property type="entry name" value="P-loop containing nucleoside triphosphate hydrolases"/>
    <property type="match status" value="1"/>
</dbReference>
<evidence type="ECO:0000256" key="6">
    <source>
        <dbReference type="ARBA" id="ARBA00022884"/>
    </source>
</evidence>
<dbReference type="GO" id="GO:0003724">
    <property type="term" value="F:RNA helicase activity"/>
    <property type="evidence" value="ECO:0007669"/>
    <property type="project" value="InterPro"/>
</dbReference>
<dbReference type="InterPro" id="IPR027417">
    <property type="entry name" value="P-loop_NTPase"/>
</dbReference>
<dbReference type="PROSITE" id="PS00039">
    <property type="entry name" value="DEAD_ATP_HELICASE"/>
    <property type="match status" value="1"/>
</dbReference>
<feature type="compositionally biased region" description="Basic residues" evidence="10">
    <location>
        <begin position="412"/>
        <end position="424"/>
    </location>
</feature>
<comment type="caution">
    <text evidence="14">The sequence shown here is derived from an EMBL/GenBank/DDBJ whole genome shotgun (WGS) entry which is preliminary data.</text>
</comment>
<keyword evidence="3 9" id="KW-0378">Hydrolase</keyword>
<feature type="domain" description="Helicase C-terminal" evidence="12">
    <location>
        <begin position="241"/>
        <end position="401"/>
    </location>
</feature>
<evidence type="ECO:0000256" key="3">
    <source>
        <dbReference type="ARBA" id="ARBA00022801"/>
    </source>
</evidence>
<feature type="compositionally biased region" description="Basic and acidic residues" evidence="10">
    <location>
        <begin position="486"/>
        <end position="499"/>
    </location>
</feature>
<evidence type="ECO:0000256" key="5">
    <source>
        <dbReference type="ARBA" id="ARBA00022840"/>
    </source>
</evidence>
<dbReference type="SMART" id="SM00487">
    <property type="entry name" value="DEXDc"/>
    <property type="match status" value="1"/>
</dbReference>
<evidence type="ECO:0000259" key="11">
    <source>
        <dbReference type="PROSITE" id="PS51192"/>
    </source>
</evidence>
<dbReference type="Proteomes" id="UP000603434">
    <property type="component" value="Unassembled WGS sequence"/>
</dbReference>
<evidence type="ECO:0000313" key="14">
    <source>
        <dbReference type="EMBL" id="MBC8362644.1"/>
    </source>
</evidence>
<dbReference type="PROSITE" id="PS51195">
    <property type="entry name" value="Q_MOTIF"/>
    <property type="match status" value="1"/>
</dbReference>
<evidence type="ECO:0000259" key="13">
    <source>
        <dbReference type="PROSITE" id="PS51195"/>
    </source>
</evidence>
<feature type="compositionally biased region" description="Basic residues" evidence="10">
    <location>
        <begin position="472"/>
        <end position="485"/>
    </location>
</feature>
<dbReference type="Pfam" id="PF00270">
    <property type="entry name" value="DEAD"/>
    <property type="match status" value="1"/>
</dbReference>
<dbReference type="PANTHER" id="PTHR47959">
    <property type="entry name" value="ATP-DEPENDENT RNA HELICASE RHLE-RELATED"/>
    <property type="match status" value="1"/>
</dbReference>
<proteinExistence type="inferred from homology"/>
<dbReference type="Pfam" id="PF00271">
    <property type="entry name" value="Helicase_C"/>
    <property type="match status" value="1"/>
</dbReference>
<accession>A0A8J6NWB1</accession>
<dbReference type="HAMAP" id="MF_00661">
    <property type="entry name" value="DEAD_helicase_RhlB"/>
    <property type="match status" value="1"/>
</dbReference>
<dbReference type="PROSITE" id="PS51192">
    <property type="entry name" value="HELICASE_ATP_BIND_1"/>
    <property type="match status" value="1"/>
</dbReference>
<comment type="similarity">
    <text evidence="7 9">Belongs to the DEAD box helicase family.</text>
</comment>
<keyword evidence="5 9" id="KW-0067">ATP-binding</keyword>
<reference evidence="14 15" key="1">
    <citation type="submission" date="2020-08" db="EMBL/GenBank/DDBJ databases">
        <title>Bridging the membrane lipid divide: bacteria of the FCB group superphylum have the potential to synthesize archaeal ether lipids.</title>
        <authorList>
            <person name="Villanueva L."/>
            <person name="Von Meijenfeldt F.A.B."/>
            <person name="Westbye A.B."/>
            <person name="Yadav S."/>
            <person name="Hopmans E.C."/>
            <person name="Dutilh B.E."/>
            <person name="Sinninghe Damste J.S."/>
        </authorList>
    </citation>
    <scope>NUCLEOTIDE SEQUENCE [LARGE SCALE GENOMIC DNA]</scope>
    <source>
        <strain evidence="14">NIOZ-UU30</strain>
    </source>
</reference>
<dbReference type="InterPro" id="IPR001650">
    <property type="entry name" value="Helicase_C-like"/>
</dbReference>
<dbReference type="InterPro" id="IPR000629">
    <property type="entry name" value="RNA-helicase_DEAD-box_CS"/>
</dbReference>
<protein>
    <submittedName>
        <fullName evidence="14">DEAD/DEAH box helicase</fullName>
    </submittedName>
</protein>
<evidence type="ECO:0000256" key="8">
    <source>
        <dbReference type="PROSITE-ProRule" id="PRU00552"/>
    </source>
</evidence>
<keyword evidence="1" id="KW-0963">Cytoplasm</keyword>
<feature type="domain" description="DEAD-box RNA helicase Q" evidence="13">
    <location>
        <begin position="23"/>
        <end position="51"/>
    </location>
</feature>
<keyword evidence="2 9" id="KW-0547">Nucleotide-binding</keyword>
<dbReference type="InterPro" id="IPR044742">
    <property type="entry name" value="DEAD/DEAH_RhlB"/>
</dbReference>
<evidence type="ECO:0000256" key="4">
    <source>
        <dbReference type="ARBA" id="ARBA00022806"/>
    </source>
</evidence>
<keyword evidence="4 9" id="KW-0347">Helicase</keyword>
<dbReference type="InterPro" id="IPR011545">
    <property type="entry name" value="DEAD/DEAH_box_helicase_dom"/>
</dbReference>
<dbReference type="InterPro" id="IPR014014">
    <property type="entry name" value="RNA_helicase_DEAD_Q_motif"/>
</dbReference>
<dbReference type="GO" id="GO:0005524">
    <property type="term" value="F:ATP binding"/>
    <property type="evidence" value="ECO:0007669"/>
    <property type="project" value="UniProtKB-KW"/>
</dbReference>
<dbReference type="PROSITE" id="PS51194">
    <property type="entry name" value="HELICASE_CTER"/>
    <property type="match status" value="1"/>
</dbReference>
<dbReference type="InterPro" id="IPR023554">
    <property type="entry name" value="RNA_helicase_ATP-dep_RhlB"/>
</dbReference>
<evidence type="ECO:0000313" key="15">
    <source>
        <dbReference type="Proteomes" id="UP000603434"/>
    </source>
</evidence>
<feature type="short sequence motif" description="Q motif" evidence="8">
    <location>
        <begin position="23"/>
        <end position="51"/>
    </location>
</feature>
<name>A0A8J6NWB1_9BACT</name>
<dbReference type="PANTHER" id="PTHR47959:SF10">
    <property type="entry name" value="ATP-DEPENDENT RNA HELICASE RHLB"/>
    <property type="match status" value="1"/>
</dbReference>
<evidence type="ECO:0000256" key="10">
    <source>
        <dbReference type="SAM" id="MobiDB-lite"/>
    </source>
</evidence>
<dbReference type="EMBL" id="JACNJH010000207">
    <property type="protein sequence ID" value="MBC8362644.1"/>
    <property type="molecule type" value="Genomic_DNA"/>
</dbReference>